<evidence type="ECO:0000256" key="3">
    <source>
        <dbReference type="ARBA" id="ARBA00022723"/>
    </source>
</evidence>
<dbReference type="GO" id="GO:0004222">
    <property type="term" value="F:metalloendopeptidase activity"/>
    <property type="evidence" value="ECO:0007669"/>
    <property type="project" value="InterPro"/>
</dbReference>
<reference evidence="10" key="1">
    <citation type="submission" date="2017-09" db="EMBL/GenBank/DDBJ databases">
        <title>FDA dAtabase for Regulatory Grade micrObial Sequences (FDA-ARGOS): Supporting development and validation of Infectious Disease Dx tests.</title>
        <authorList>
            <person name="Minogue T."/>
            <person name="Wolcott M."/>
            <person name="Wasieloski L."/>
            <person name="Aguilar W."/>
            <person name="Moore D."/>
            <person name="Tallon L."/>
            <person name="Sadzewicz L."/>
            <person name="Ott S."/>
            <person name="Zhao X."/>
            <person name="Nagaraj S."/>
            <person name="Vavikolanu K."/>
            <person name="Aluvathingal J."/>
            <person name="Nadendla S."/>
            <person name="Sichtig H."/>
        </authorList>
    </citation>
    <scope>NUCLEOTIDE SEQUENCE [LARGE SCALE GENOMIC DNA]</scope>
    <source>
        <strain evidence="10">FDAARGOS_394</strain>
    </source>
</reference>
<evidence type="ECO:0000256" key="2">
    <source>
        <dbReference type="ARBA" id="ARBA00022670"/>
    </source>
</evidence>
<evidence type="ECO:0000256" key="1">
    <source>
        <dbReference type="ARBA" id="ARBA00001947"/>
    </source>
</evidence>
<gene>
    <name evidence="9" type="ORF">CRM82_02310</name>
</gene>
<evidence type="ECO:0000259" key="8">
    <source>
        <dbReference type="Pfam" id="PF01435"/>
    </source>
</evidence>
<dbReference type="InterPro" id="IPR051156">
    <property type="entry name" value="Mito/Outer_Membr_Metalloprot"/>
</dbReference>
<dbReference type="STRING" id="1219032.GCA_001515545_02355"/>
<sequence>MPVARILSALGATVLFSFIPASLPPAQAQNVALPRMGDGAELTANDERRLGDSIIRQLYRDPDYIDDPVVHSYVMGIWYPLKEAAAQRGELSPELDERFAWEVLLGRDRSINAFALPGGFLGVHLGLVGAVATRDELASVLAHELSHVTQRHIARLIAQDKRSTPLMVASMILGALAASRSPDAGMAMMMGGQALAVQNQLNFSRDMEREADRVGYGLMAPAGFAPAGFASMFERLQQANRINDNGSWPYLRSHPLTTERMADMQARTQMLGQAAQAQPPTLEHAMVSARARVLTRPGPDALRQWAALPAQHSFTQQTPAQQAGTLYAAIHGLLQLRDLAGAEALLPRLQTLTQGDAAAQRQTLWLAAELALAAERPQQALQRLEQLPPAPPAQHRNPEAERTTLLQRAQALSMLHRSGEMAGALQTWVSDHPQDAAAWQALARASRESGQPLRALRAEAEASVAQYDYAAAVDRFKAGQQLGQRSGAQADHFEASIIDTRLRAVQALLREQTAQR</sequence>
<feature type="chain" id="PRO_5012156640" evidence="7">
    <location>
        <begin position="29"/>
        <end position="516"/>
    </location>
</feature>
<dbReference type="PANTHER" id="PTHR22726:SF1">
    <property type="entry name" value="METALLOENDOPEPTIDASE OMA1, MITOCHONDRIAL"/>
    <property type="match status" value="1"/>
</dbReference>
<accession>A0A2A7UQW1</accession>
<dbReference type="Pfam" id="PF01435">
    <property type="entry name" value="Peptidase_M48"/>
    <property type="match status" value="1"/>
</dbReference>
<keyword evidence="7" id="KW-0732">Signal</keyword>
<keyword evidence="3" id="KW-0479">Metal-binding</keyword>
<keyword evidence="5" id="KW-0862">Zinc</keyword>
<dbReference type="GO" id="GO:0046872">
    <property type="term" value="F:metal ion binding"/>
    <property type="evidence" value="ECO:0007669"/>
    <property type="project" value="UniProtKB-KW"/>
</dbReference>
<feature type="signal peptide" evidence="7">
    <location>
        <begin position="1"/>
        <end position="28"/>
    </location>
</feature>
<evidence type="ECO:0000313" key="9">
    <source>
        <dbReference type="EMBL" id="PEH87596.1"/>
    </source>
</evidence>
<evidence type="ECO:0000256" key="5">
    <source>
        <dbReference type="ARBA" id="ARBA00022833"/>
    </source>
</evidence>
<proteinExistence type="predicted"/>
<dbReference type="OrthoDB" id="9810445at2"/>
<feature type="domain" description="Peptidase M48" evidence="8">
    <location>
        <begin position="101"/>
        <end position="267"/>
    </location>
</feature>
<dbReference type="AlphaFoldDB" id="A0A2A7UQW1"/>
<evidence type="ECO:0000256" key="4">
    <source>
        <dbReference type="ARBA" id="ARBA00022801"/>
    </source>
</evidence>
<keyword evidence="2" id="KW-0645">Protease</keyword>
<comment type="cofactor">
    <cofactor evidence="1">
        <name>Zn(2+)</name>
        <dbReference type="ChEBI" id="CHEBI:29105"/>
    </cofactor>
</comment>
<evidence type="ECO:0000256" key="6">
    <source>
        <dbReference type="ARBA" id="ARBA00023049"/>
    </source>
</evidence>
<dbReference type="GO" id="GO:0016020">
    <property type="term" value="C:membrane"/>
    <property type="evidence" value="ECO:0007669"/>
    <property type="project" value="TreeGrafter"/>
</dbReference>
<protein>
    <submittedName>
        <fullName evidence="9">Peptidase M48</fullName>
    </submittedName>
</protein>
<dbReference type="GO" id="GO:0051603">
    <property type="term" value="P:proteolysis involved in protein catabolic process"/>
    <property type="evidence" value="ECO:0007669"/>
    <property type="project" value="TreeGrafter"/>
</dbReference>
<dbReference type="InterPro" id="IPR001915">
    <property type="entry name" value="Peptidase_M48"/>
</dbReference>
<name>A0A2A7UQW1_COMTR</name>
<keyword evidence="10" id="KW-1185">Reference proteome</keyword>
<dbReference type="Proteomes" id="UP000220246">
    <property type="component" value="Unassembled WGS sequence"/>
</dbReference>
<dbReference type="Gene3D" id="3.30.2010.10">
    <property type="entry name" value="Metalloproteases ('zincins'), catalytic domain"/>
    <property type="match status" value="1"/>
</dbReference>
<keyword evidence="4" id="KW-0378">Hydrolase</keyword>
<organism evidence="9 10">
    <name type="scientific">Comamonas terrigena</name>
    <dbReference type="NCBI Taxonomy" id="32013"/>
    <lineage>
        <taxon>Bacteria</taxon>
        <taxon>Pseudomonadati</taxon>
        <taxon>Pseudomonadota</taxon>
        <taxon>Betaproteobacteria</taxon>
        <taxon>Burkholderiales</taxon>
        <taxon>Comamonadaceae</taxon>
        <taxon>Comamonas</taxon>
    </lineage>
</organism>
<evidence type="ECO:0000256" key="7">
    <source>
        <dbReference type="SAM" id="SignalP"/>
    </source>
</evidence>
<comment type="caution">
    <text evidence="9">The sequence shown here is derived from an EMBL/GenBank/DDBJ whole genome shotgun (WGS) entry which is preliminary data.</text>
</comment>
<evidence type="ECO:0000313" key="10">
    <source>
        <dbReference type="Proteomes" id="UP000220246"/>
    </source>
</evidence>
<dbReference type="EMBL" id="PDEA01000001">
    <property type="protein sequence ID" value="PEH87596.1"/>
    <property type="molecule type" value="Genomic_DNA"/>
</dbReference>
<dbReference type="PANTHER" id="PTHR22726">
    <property type="entry name" value="METALLOENDOPEPTIDASE OMA1"/>
    <property type="match status" value="1"/>
</dbReference>
<keyword evidence="6" id="KW-0482">Metalloprotease</keyword>